<feature type="region of interest" description="Disordered" evidence="2">
    <location>
        <begin position="389"/>
        <end position="413"/>
    </location>
</feature>
<proteinExistence type="inferred from homology"/>
<feature type="compositionally biased region" description="Acidic residues" evidence="2">
    <location>
        <begin position="398"/>
        <end position="413"/>
    </location>
</feature>
<dbReference type="Gene3D" id="3.30.710.10">
    <property type="entry name" value="Potassium Channel Kv1.1, Chain A"/>
    <property type="match status" value="1"/>
</dbReference>
<dbReference type="GO" id="GO:0051260">
    <property type="term" value="P:protein homooligomerization"/>
    <property type="evidence" value="ECO:0007669"/>
    <property type="project" value="InterPro"/>
</dbReference>
<organism evidence="4">
    <name type="scientific">Acanthamoeba polyphaga mimivirus</name>
    <name type="common">APMV</name>
    <dbReference type="NCBI Taxonomy" id="212035"/>
    <lineage>
        <taxon>Viruses</taxon>
        <taxon>Varidnaviria</taxon>
        <taxon>Bamfordvirae</taxon>
        <taxon>Nucleocytoviricota</taxon>
        <taxon>Megaviricetes</taxon>
        <taxon>Imitervirales</taxon>
        <taxon>Mimiviridae</taxon>
        <taxon>Megamimivirinae</taxon>
        <taxon>Mimivirus</taxon>
        <taxon>Mimivirus bradfordmassiliense</taxon>
    </lineage>
</organism>
<evidence type="ECO:0000256" key="1">
    <source>
        <dbReference type="ARBA" id="ARBA00006497"/>
    </source>
</evidence>
<dbReference type="Pfam" id="PF02214">
    <property type="entry name" value="BTB_2"/>
    <property type="match status" value="1"/>
</dbReference>
<evidence type="ECO:0000256" key="2">
    <source>
        <dbReference type="SAM" id="MobiDB-lite"/>
    </source>
</evidence>
<dbReference type="InterPro" id="IPR011333">
    <property type="entry name" value="SKP1/BTB/POZ_sf"/>
</dbReference>
<protein>
    <submittedName>
        <fullName evidence="4">BTB POZ domain-containing</fullName>
    </submittedName>
</protein>
<dbReference type="SUPFAM" id="SSF54695">
    <property type="entry name" value="POZ domain"/>
    <property type="match status" value="1"/>
</dbReference>
<evidence type="ECO:0000259" key="3">
    <source>
        <dbReference type="PROSITE" id="PS50097"/>
    </source>
</evidence>
<reference evidence="4" key="1">
    <citation type="journal article" date="2017" name="Front. Microbiol.">
        <title>Genome Characterization of the First Mimiviruses of Lineage C Isolated in Brazil.</title>
        <authorList>
            <person name="Assis F.L."/>
            <person name="Franco-Luiz A.P.M."/>
            <person name="Dos Santos R.N."/>
            <person name="Campos F.S."/>
            <person name="Dornas F.P."/>
            <person name="Borato P.V.M."/>
            <person name="Franco A.C."/>
            <person name="Abrahao J.S."/>
            <person name="Colson P."/>
            <person name="Scola B."/>
        </authorList>
    </citation>
    <scope>NUCLEOTIDE SEQUENCE [LARGE SCALE GENOMIC DNA]</scope>
</reference>
<dbReference type="EMBL" id="MG602508">
    <property type="protein sequence ID" value="AVG47836.1"/>
    <property type="molecule type" value="Genomic_DNA"/>
</dbReference>
<dbReference type="InterPro" id="IPR000210">
    <property type="entry name" value="BTB/POZ_dom"/>
</dbReference>
<dbReference type="Proteomes" id="UP000279644">
    <property type="component" value="Segment"/>
</dbReference>
<organismHost>
    <name type="scientific">Acanthamoeba polyphaga</name>
    <name type="common">Amoeba</name>
    <dbReference type="NCBI Taxonomy" id="5757"/>
</organismHost>
<dbReference type="PROSITE" id="PS50097">
    <property type="entry name" value="BTB"/>
    <property type="match status" value="1"/>
</dbReference>
<sequence>MNEIITIISNDQIYQTTRGTISKNNYLKEKINDSKIQLNMPSKSVNIILNYLRDGVLPNDIVDVENDLKICGIVYDTNVNSIDLVSINVGGKLFSVDKLMLQKKLEYFNKFFQYNTKHYPDYTSILIDRCFHKFEKFMDHLKNPWVHTLDDEIKLELDYYISNVNFIIDEFIDINYFSHFQLGCHKYNNKSASWQLITKDDVSEFLREYRPWQFRDFPWIDNDYQRVCEINHIAKYVIIQFETDIDYELVKKGCILMDQNILDMSQLLLKNVAIIDYENNILSILYDSILYNGNRAHPFYILFPNEIKAKIKSVNSFLYKDINQYYDEYGFIESTISNIYTIDNLDNASIIQFNINDIIEHNKENYPLGYSKKYQLPWPHKNITLDQRLYPKKNSQDENNDNNDNNENDDVENADDKYDTFIFSILDIQNRPDMIISHLEILSDDQIICKSKVIFDGQNYRINKLYNDHIGLKYLLTNHDLITVKIYLAEPISGDIHINYTYNCSKSSESNKYSSELGNFIRR</sequence>
<dbReference type="InterPro" id="IPR003131">
    <property type="entry name" value="T1-type_BTB"/>
</dbReference>
<feature type="domain" description="BTB" evidence="3">
    <location>
        <begin position="83"/>
        <end position="143"/>
    </location>
</feature>
<comment type="similarity">
    <text evidence="1">Belongs to the mimivirus BTB/WD family.</text>
</comment>
<accession>A0A2L2DNX1</accession>
<evidence type="ECO:0000313" key="4">
    <source>
        <dbReference type="EMBL" id="AVG47836.1"/>
    </source>
</evidence>
<name>A0A2L2DNX1_MIMIV</name>